<dbReference type="Pfam" id="PF17849">
    <property type="entry name" value="OB_Dis3"/>
    <property type="match status" value="1"/>
</dbReference>
<keyword evidence="10" id="KW-0694">RNA-binding</keyword>
<evidence type="ECO:0000256" key="12">
    <source>
        <dbReference type="SAM" id="MobiDB-lite"/>
    </source>
</evidence>
<feature type="transmembrane region" description="Helical" evidence="13">
    <location>
        <begin position="507"/>
        <end position="524"/>
    </location>
</feature>
<feature type="region of interest" description="Disordered" evidence="12">
    <location>
        <begin position="1"/>
        <end position="50"/>
    </location>
</feature>
<keyword evidence="5" id="KW-0540">Nuclease</keyword>
<feature type="transmembrane region" description="Helical" evidence="13">
    <location>
        <begin position="100"/>
        <end position="125"/>
    </location>
</feature>
<comment type="caution">
    <text evidence="15">The sequence shown here is derived from an EMBL/GenBank/DDBJ whole genome shotgun (WGS) entry which is preliminary data.</text>
</comment>
<evidence type="ECO:0000256" key="2">
    <source>
        <dbReference type="ARBA" id="ARBA00004123"/>
    </source>
</evidence>
<evidence type="ECO:0000256" key="1">
    <source>
        <dbReference type="ARBA" id="ARBA00001946"/>
    </source>
</evidence>
<comment type="subcellular location">
    <subcellularLocation>
        <location evidence="2">Nucleus</location>
    </subcellularLocation>
</comment>
<dbReference type="InterPro" id="IPR041505">
    <property type="entry name" value="Dis3_CSD2"/>
</dbReference>
<feature type="transmembrane region" description="Helical" evidence="13">
    <location>
        <begin position="452"/>
        <end position="476"/>
    </location>
</feature>
<dbReference type="PROSITE" id="PS01175">
    <property type="entry name" value="RIBONUCLEASE_II"/>
    <property type="match status" value="1"/>
</dbReference>
<dbReference type="InterPro" id="IPR022966">
    <property type="entry name" value="RNase_II/R_CS"/>
</dbReference>
<dbReference type="InterPro" id="IPR050180">
    <property type="entry name" value="RNR_Ribonuclease"/>
</dbReference>
<dbReference type="FunFam" id="2.40.50.700:FF:000004">
    <property type="entry name" value="Exosome complex exonuclease RRP44 homolog A"/>
    <property type="match status" value="1"/>
</dbReference>
<feature type="region of interest" description="Disordered" evidence="12">
    <location>
        <begin position="977"/>
        <end position="1008"/>
    </location>
</feature>
<evidence type="ECO:0000256" key="10">
    <source>
        <dbReference type="ARBA" id="ARBA00022884"/>
    </source>
</evidence>
<reference evidence="15" key="1">
    <citation type="submission" date="2023-04" db="EMBL/GenBank/DDBJ databases">
        <title>Phytophthora fragariaefolia NBRC 109709.</title>
        <authorList>
            <person name="Ichikawa N."/>
            <person name="Sato H."/>
            <person name="Tonouchi N."/>
        </authorList>
    </citation>
    <scope>NUCLEOTIDE SEQUENCE</scope>
    <source>
        <strain evidence="15">NBRC 109709</strain>
    </source>
</reference>
<keyword evidence="13" id="KW-0812">Transmembrane</keyword>
<evidence type="ECO:0000256" key="5">
    <source>
        <dbReference type="ARBA" id="ARBA00022722"/>
    </source>
</evidence>
<evidence type="ECO:0000259" key="14">
    <source>
        <dbReference type="SMART" id="SM00955"/>
    </source>
</evidence>
<dbReference type="PANTHER" id="PTHR23355">
    <property type="entry name" value="RIBONUCLEASE"/>
    <property type="match status" value="1"/>
</dbReference>
<dbReference type="PANTHER" id="PTHR23355:SF35">
    <property type="entry name" value="EXOSOME COMPLEX EXONUCLEASE RRP44"/>
    <property type="match status" value="1"/>
</dbReference>
<keyword evidence="7" id="KW-0271">Exosome</keyword>
<accession>A0A9W6X603</accession>
<dbReference type="Gene3D" id="3.40.50.1010">
    <property type="entry name" value="5'-nuclease"/>
    <property type="match status" value="1"/>
</dbReference>
<dbReference type="Pfam" id="PF00773">
    <property type="entry name" value="RNB"/>
    <property type="match status" value="1"/>
</dbReference>
<keyword evidence="6" id="KW-0378">Hydrolase</keyword>
<keyword evidence="13" id="KW-1133">Transmembrane helix</keyword>
<dbReference type="SMART" id="SM00955">
    <property type="entry name" value="RNB"/>
    <property type="match status" value="1"/>
</dbReference>
<dbReference type="InterPro" id="IPR033771">
    <property type="entry name" value="Rrp44_CSD1"/>
</dbReference>
<evidence type="ECO:0000256" key="3">
    <source>
        <dbReference type="ARBA" id="ARBA00005785"/>
    </source>
</evidence>
<dbReference type="GO" id="GO:0006364">
    <property type="term" value="P:rRNA processing"/>
    <property type="evidence" value="ECO:0007669"/>
    <property type="project" value="UniProtKB-KW"/>
</dbReference>
<evidence type="ECO:0000256" key="6">
    <source>
        <dbReference type="ARBA" id="ARBA00022801"/>
    </source>
</evidence>
<evidence type="ECO:0000313" key="16">
    <source>
        <dbReference type="Proteomes" id="UP001165121"/>
    </source>
</evidence>
<dbReference type="GO" id="GO:0000177">
    <property type="term" value="C:cytoplasmic exosome (RNase complex)"/>
    <property type="evidence" value="ECO:0007669"/>
    <property type="project" value="TreeGrafter"/>
</dbReference>
<dbReference type="Proteomes" id="UP001165121">
    <property type="component" value="Unassembled WGS sequence"/>
</dbReference>
<evidence type="ECO:0000256" key="8">
    <source>
        <dbReference type="ARBA" id="ARBA00022839"/>
    </source>
</evidence>
<dbReference type="InterPro" id="IPR033770">
    <property type="entry name" value="RRP44_S1"/>
</dbReference>
<dbReference type="SUPFAM" id="SSF50249">
    <property type="entry name" value="Nucleic acid-binding proteins"/>
    <property type="match status" value="3"/>
</dbReference>
<feature type="compositionally biased region" description="Basic residues" evidence="12">
    <location>
        <begin position="1698"/>
        <end position="1707"/>
    </location>
</feature>
<keyword evidence="11" id="KW-0539">Nucleus</keyword>
<dbReference type="Pfam" id="PF17216">
    <property type="entry name" value="Rrp44_CSD1"/>
    <property type="match status" value="1"/>
</dbReference>
<feature type="domain" description="RNB" evidence="14">
    <location>
        <begin position="1161"/>
        <end position="1539"/>
    </location>
</feature>
<dbReference type="GO" id="GO:0016075">
    <property type="term" value="P:rRNA catabolic process"/>
    <property type="evidence" value="ECO:0007669"/>
    <property type="project" value="TreeGrafter"/>
</dbReference>
<dbReference type="GO" id="GO:0071031">
    <property type="term" value="P:nuclear mRNA surveillance of mRNA 3'-end processing"/>
    <property type="evidence" value="ECO:0007669"/>
    <property type="project" value="TreeGrafter"/>
</dbReference>
<evidence type="ECO:0000256" key="4">
    <source>
        <dbReference type="ARBA" id="ARBA00022552"/>
    </source>
</evidence>
<feature type="region of interest" description="Disordered" evidence="12">
    <location>
        <begin position="1299"/>
        <end position="1320"/>
    </location>
</feature>
<evidence type="ECO:0000256" key="13">
    <source>
        <dbReference type="SAM" id="Phobius"/>
    </source>
</evidence>
<protein>
    <submittedName>
        <fullName evidence="15">Unnamed protein product</fullName>
    </submittedName>
</protein>
<comment type="cofactor">
    <cofactor evidence="1">
        <name>Mg(2+)</name>
        <dbReference type="ChEBI" id="CHEBI:18420"/>
    </cofactor>
</comment>
<organism evidence="15 16">
    <name type="scientific">Phytophthora fragariaefolia</name>
    <dbReference type="NCBI Taxonomy" id="1490495"/>
    <lineage>
        <taxon>Eukaryota</taxon>
        <taxon>Sar</taxon>
        <taxon>Stramenopiles</taxon>
        <taxon>Oomycota</taxon>
        <taxon>Peronosporomycetes</taxon>
        <taxon>Peronosporales</taxon>
        <taxon>Peronosporaceae</taxon>
        <taxon>Phytophthora</taxon>
    </lineage>
</organism>
<feature type="transmembrane region" description="Helical" evidence="13">
    <location>
        <begin position="200"/>
        <end position="222"/>
    </location>
</feature>
<keyword evidence="8" id="KW-0269">Exonuclease</keyword>
<dbReference type="OrthoDB" id="372421at2759"/>
<keyword evidence="16" id="KW-1185">Reference proteome</keyword>
<gene>
    <name evidence="15" type="ORF">Pfra01_000760700</name>
</gene>
<feature type="region of interest" description="Disordered" evidence="12">
    <location>
        <begin position="336"/>
        <end position="355"/>
    </location>
</feature>
<evidence type="ECO:0000256" key="9">
    <source>
        <dbReference type="ARBA" id="ARBA00022842"/>
    </source>
</evidence>
<dbReference type="Gene3D" id="2.40.50.690">
    <property type="match status" value="1"/>
</dbReference>
<dbReference type="GO" id="GO:0003723">
    <property type="term" value="F:RNA binding"/>
    <property type="evidence" value="ECO:0007669"/>
    <property type="project" value="UniProtKB-KW"/>
</dbReference>
<dbReference type="InterPro" id="IPR001900">
    <property type="entry name" value="RNase_II/R"/>
</dbReference>
<evidence type="ECO:0000256" key="11">
    <source>
        <dbReference type="ARBA" id="ARBA00023242"/>
    </source>
</evidence>
<feature type="compositionally biased region" description="Polar residues" evidence="12">
    <location>
        <begin position="38"/>
        <end position="50"/>
    </location>
</feature>
<dbReference type="GO" id="GO:0000176">
    <property type="term" value="C:nuclear exosome (RNase complex)"/>
    <property type="evidence" value="ECO:0007669"/>
    <property type="project" value="TreeGrafter"/>
</dbReference>
<feature type="compositionally biased region" description="Basic and acidic residues" evidence="12">
    <location>
        <begin position="991"/>
        <end position="1002"/>
    </location>
</feature>
<proteinExistence type="inferred from homology"/>
<feature type="transmembrane region" description="Helical" evidence="13">
    <location>
        <begin position="168"/>
        <end position="188"/>
    </location>
</feature>
<feature type="region of interest" description="Disordered" evidence="12">
    <location>
        <begin position="402"/>
        <end position="429"/>
    </location>
</feature>
<feature type="region of interest" description="Disordered" evidence="12">
    <location>
        <begin position="1678"/>
        <end position="1707"/>
    </location>
</feature>
<evidence type="ECO:0000313" key="15">
    <source>
        <dbReference type="EMBL" id="GMF32239.1"/>
    </source>
</evidence>
<comment type="similarity">
    <text evidence="3">Belongs to the RNR ribonuclease family.</text>
</comment>
<dbReference type="Gene3D" id="2.40.50.140">
    <property type="entry name" value="Nucleic acid-binding proteins"/>
    <property type="match status" value="1"/>
</dbReference>
<keyword evidence="13" id="KW-0472">Membrane</keyword>
<dbReference type="EMBL" id="BSXT01000680">
    <property type="protein sequence ID" value="GMF32239.1"/>
    <property type="molecule type" value="Genomic_DNA"/>
</dbReference>
<dbReference type="InterPro" id="IPR012340">
    <property type="entry name" value="NA-bd_OB-fold"/>
</dbReference>
<keyword evidence="9" id="KW-0460">Magnesium</keyword>
<dbReference type="Gene3D" id="2.40.50.700">
    <property type="match status" value="1"/>
</dbReference>
<sequence length="1707" mass="190441">MSSPSTSQRIEPSDKPIIAPRADQPKSEVTTRRLSKATPLSTPSQRPSIRQSTFVRGVRRHYRRYYEWKNSHQYLGRYTIDKLLALEEYQRPAKRDSSKWAYFVQSALAYTVMTVSLLLFIRCALDLPQNAYSHFQCMLIGLLTAGANEAIMVGLSAAWGFPLPFRDFLGIPSFFVLLTATHAWILGSRLRHYFRKMLRYVPLVCAQASTLFIFQGLAILFANVPQEAQGVITITFPLLRAFLKRMIWTFADCLDDISTDVTLCVVEIFGSLFQNVCVQNARSPAIGALIIIVDFVQALLEVYMYLNHKFIVDGPRAVSTAIRIIESSLYPSVFTSTSTRNGETVPNPNDSALTISHKGSSRMLSYEEAFPRPKKSKCALPKRSSRVLAGTQMLDLGSVEPAAVTGDPTAGRPPLLSPASTSGGKSTKKSSIDDIEVLHRENAKLLEQTLQLVFASEVLVFAEYAEFVCAVVYGLYSLTLYHMPYAKYNLTFIGLTRDQFWKSVGNSTVYCLLEGLTLLFLFTLMRRKYGMSTLHQLAFVLEKYWMSVQGKMCGSLSLIFILNTVHHVPKVAPGWRMLIERCANVSVPPMSPPPPCSHLVNPRASMASESDAMPPEDAPPWTVDERNVATRRGRVLRRVQERYLRDDLSCALPACALCSADDDAAAAAHVLGAPKTLLGGQPRGGAYLLPSMKTALLQMDALEFSVKGRKPLTPLTPLTQSVPEVFADVVVLETVWEFVKRQDLGVYNRLRALLANADRRFVVFANEHHRACFVRRQQLLPAGYADADVDVDVDVNVERETETQRNERAVAAAWKWYADHLKALRRDQQLLFVANDAQDLARARQLGVRGGVTIAQLLEPVATQIPELRDLLAASAAEETPLLPEGVSGAASRPARNKRFPEHLPAAELLAGIKNKRFFKGTIRCNRDHWLECHVLIHGANGAKVPVLLQGREHINRAIDGDLVAIQLLPKDQWKKPSDSFAANGTAAAEAAEHADDDKDAQPEPARVAEPTVSLDHVALLESDASQHAKPAGRVVGIIQRNWRKFCGSLEPPRDGAAVNASGSCLVVPVDRKVPKIKIQTRQQETLMDKRILVAIDSWPADSKFPLGHYVRTLGVIGDKETETNVLLIEHDIPCDQFSDEVMRCLPPEDWKITPENSTGRRDLRDLPVMSIDPPNCKDIDDALHARLLPNGNLQVGVHIADVTHFVAPGSPLDEEAADRGTSTYLVDRRLDMLPGLLTTKLCSLTDVEDHFAFSVLWEMKLVGDNEVQVVDVSFCKSLIRSVASLSYQQAQEFLDDPDAGGVYGQDTKPKKKKKGESEKEFERKQLLGSGIKTLNVIARRLRAKRIEAGALTLASPEVRFVLDTETQNPLDVQMYTLRDTNALVEEFMLLANITVAKKIVRHFPTFSMLRRHPAPSKRQFDLLCSQAKAVGVELHVDTSKQLQDSLDAADVLVREEAEGNIKGKRKQGNKSNPYFNKLLRIMTTRCMMPASYFSSGEVAPPEFHHYGLAAPIYTHFTSPIRRYADVVVHRLLAAAIGVAPLPSYLENKSHLHEISDQLNRRHHAAQLAGRASVTLHTVLYFQQYPTRTDAVITKVKNNGVAVLLPRFGIEGMIFLCEKDEQDDEDIVRYDANRHSLTLVQKNNRTLQVFDRVRVKVYVALTFGNRQELKMDLLKEDDIEDDNQDDEAQKKAEANLRAARKKRKVAA</sequence>
<evidence type="ECO:0000256" key="7">
    <source>
        <dbReference type="ARBA" id="ARBA00022835"/>
    </source>
</evidence>
<feature type="compositionally biased region" description="Polar residues" evidence="12">
    <location>
        <begin position="1"/>
        <end position="10"/>
    </location>
</feature>
<dbReference type="Pfam" id="PF17215">
    <property type="entry name" value="Rrp44_S1"/>
    <property type="match status" value="1"/>
</dbReference>
<dbReference type="GO" id="GO:0004519">
    <property type="term" value="F:endonuclease activity"/>
    <property type="evidence" value="ECO:0007669"/>
    <property type="project" value="TreeGrafter"/>
</dbReference>
<dbReference type="CDD" id="cd09862">
    <property type="entry name" value="PIN_Rrp44-like"/>
    <property type="match status" value="1"/>
</dbReference>
<keyword evidence="4" id="KW-0698">rRNA processing</keyword>
<name>A0A9W6X603_9STRA</name>
<dbReference type="GO" id="GO:0000175">
    <property type="term" value="F:3'-5'-RNA exonuclease activity"/>
    <property type="evidence" value="ECO:0007669"/>
    <property type="project" value="TreeGrafter"/>
</dbReference>